<dbReference type="PANTHER" id="PTHR30603:SF47">
    <property type="entry name" value="RNA POLYMERASE SIGMA FACTOR SIGD, CHLOROPLASTIC"/>
    <property type="match status" value="1"/>
</dbReference>
<dbReference type="Proteomes" id="UP000669239">
    <property type="component" value="Unassembled WGS sequence"/>
</dbReference>
<comment type="caution">
    <text evidence="3">The sequence shown here is derived from an EMBL/GenBank/DDBJ whole genome shotgun (WGS) entry which is preliminary data.</text>
</comment>
<evidence type="ECO:0000313" key="6">
    <source>
        <dbReference type="Proteomes" id="UP001299608"/>
    </source>
</evidence>
<evidence type="ECO:0000313" key="3">
    <source>
        <dbReference type="EMBL" id="MCG4744777.1"/>
    </source>
</evidence>
<evidence type="ECO:0000313" key="5">
    <source>
        <dbReference type="Proteomes" id="UP000669239"/>
    </source>
</evidence>
<dbReference type="Gene3D" id="1.20.120.1810">
    <property type="match status" value="1"/>
</dbReference>
<dbReference type="InterPro" id="IPR013324">
    <property type="entry name" value="RNA_pol_sigma_r3/r4-like"/>
</dbReference>
<dbReference type="EMBL" id="JAAITT010000019">
    <property type="protein sequence ID" value="NSJ49841.1"/>
    <property type="molecule type" value="Genomic_DNA"/>
</dbReference>
<dbReference type="GO" id="GO:0003700">
    <property type="term" value="F:DNA-binding transcription factor activity"/>
    <property type="evidence" value="ECO:0007669"/>
    <property type="project" value="InterPro"/>
</dbReference>
<protein>
    <submittedName>
        <fullName evidence="3">RNA polymerase subunit sigma-70</fullName>
    </submittedName>
</protein>
<dbReference type="EMBL" id="JAKNGE010000005">
    <property type="protein sequence ID" value="MCG4744777.1"/>
    <property type="molecule type" value="Genomic_DNA"/>
</dbReference>
<sequence length="197" mass="22056">MAENFYEMYLEEMGGITPLTEQEKKALLKETARGDAGARSRLVEGSLRHVLDLVSGYEGRELPMSDIVQEANTALMLAAIEYDESEPWDGLVERRVREAVELALEEQRAEAEIEENMAARVNVLQTVSQMMAKELGREATLQELAAKMKMTEEEIKDIMKLALDALTVNGEGRALGETEDDTDSSNPIKDGWSMEER</sequence>
<dbReference type="PANTHER" id="PTHR30603">
    <property type="entry name" value="RNA POLYMERASE SIGMA FACTOR RPO"/>
    <property type="match status" value="1"/>
</dbReference>
<name>A0AAW5BU51_9FIRM</name>
<reference evidence="4 5" key="1">
    <citation type="journal article" date="2020" name="Cell Host Microbe">
        <title>Functional and Genomic Variation between Human-Derived Isolates of Lachnospiraceae Reveals Inter- and Intra-Species Diversity.</title>
        <authorList>
            <person name="Sorbara M.T."/>
            <person name="Littmann E.R."/>
            <person name="Fontana E."/>
            <person name="Moody T.U."/>
            <person name="Kohout C.E."/>
            <person name="Gjonbalaj M."/>
            <person name="Eaton V."/>
            <person name="Seok R."/>
            <person name="Leiner I.M."/>
            <person name="Pamer E.G."/>
        </authorList>
    </citation>
    <scope>NUCLEOTIDE SEQUENCE [LARGE SCALE GENOMIC DNA]</scope>
    <source>
        <strain evidence="4 5">MSK.1.17</strain>
    </source>
</reference>
<dbReference type="InterPro" id="IPR013325">
    <property type="entry name" value="RNA_pol_sigma_r2"/>
</dbReference>
<evidence type="ECO:0000256" key="1">
    <source>
        <dbReference type="SAM" id="MobiDB-lite"/>
    </source>
</evidence>
<dbReference type="InterPro" id="IPR050239">
    <property type="entry name" value="Sigma-70_RNA_pol_init_factors"/>
</dbReference>
<gene>
    <name evidence="4" type="ORF">G5B36_14195</name>
    <name evidence="3" type="ORF">L0N08_05080</name>
</gene>
<dbReference type="Pfam" id="PF04539">
    <property type="entry name" value="Sigma70_r3"/>
    <property type="match status" value="1"/>
</dbReference>
<organism evidence="3 6">
    <name type="scientific">Enterocloster aldenensis</name>
    <dbReference type="NCBI Taxonomy" id="358742"/>
    <lineage>
        <taxon>Bacteria</taxon>
        <taxon>Bacillati</taxon>
        <taxon>Bacillota</taxon>
        <taxon>Clostridia</taxon>
        <taxon>Lachnospirales</taxon>
        <taxon>Lachnospiraceae</taxon>
        <taxon>Enterocloster</taxon>
    </lineage>
</organism>
<dbReference type="AlphaFoldDB" id="A0AAW5BU51"/>
<dbReference type="SUPFAM" id="SSF88659">
    <property type="entry name" value="Sigma3 and sigma4 domains of RNA polymerase sigma factors"/>
    <property type="match status" value="1"/>
</dbReference>
<dbReference type="InterPro" id="IPR007624">
    <property type="entry name" value="RNA_pol_sigma70_r3"/>
</dbReference>
<dbReference type="GO" id="GO:0006352">
    <property type="term" value="P:DNA-templated transcription initiation"/>
    <property type="evidence" value="ECO:0007669"/>
    <property type="project" value="InterPro"/>
</dbReference>
<dbReference type="Proteomes" id="UP001299608">
    <property type="component" value="Unassembled WGS sequence"/>
</dbReference>
<feature type="domain" description="RNA polymerase sigma-70 region 3" evidence="2">
    <location>
        <begin position="121"/>
        <end position="169"/>
    </location>
</feature>
<evidence type="ECO:0000313" key="4">
    <source>
        <dbReference type="EMBL" id="NSJ49841.1"/>
    </source>
</evidence>
<feature type="region of interest" description="Disordered" evidence="1">
    <location>
        <begin position="172"/>
        <end position="197"/>
    </location>
</feature>
<dbReference type="Gene3D" id="1.10.10.10">
    <property type="entry name" value="Winged helix-like DNA-binding domain superfamily/Winged helix DNA-binding domain"/>
    <property type="match status" value="1"/>
</dbReference>
<reference evidence="4" key="2">
    <citation type="submission" date="2020-02" db="EMBL/GenBank/DDBJ databases">
        <authorList>
            <person name="Littmann E."/>
            <person name="Sorbara M."/>
        </authorList>
    </citation>
    <scope>NUCLEOTIDE SEQUENCE</scope>
    <source>
        <strain evidence="4">MSK.1.17</strain>
    </source>
</reference>
<keyword evidence="5" id="KW-1185">Reference proteome</keyword>
<proteinExistence type="predicted"/>
<dbReference type="InterPro" id="IPR036388">
    <property type="entry name" value="WH-like_DNA-bd_sf"/>
</dbReference>
<dbReference type="SUPFAM" id="SSF88946">
    <property type="entry name" value="Sigma2 domain of RNA polymerase sigma factors"/>
    <property type="match status" value="1"/>
</dbReference>
<reference evidence="3" key="3">
    <citation type="submission" date="2022-01" db="EMBL/GenBank/DDBJ databases">
        <title>Collection of gut derived symbiotic bacterial strains cultured from healthy donors.</title>
        <authorList>
            <person name="Lin H."/>
            <person name="Kohout C."/>
            <person name="Waligurski E."/>
            <person name="Pamer E.G."/>
        </authorList>
    </citation>
    <scope>NUCLEOTIDE SEQUENCE</scope>
    <source>
        <strain evidence="3">DFI.6.55</strain>
    </source>
</reference>
<accession>A0AAW5BU51</accession>
<dbReference type="RefSeq" id="WP_117558169.1">
    <property type="nucleotide sequence ID" value="NZ_JAAITT010000019.1"/>
</dbReference>
<evidence type="ECO:0000259" key="2">
    <source>
        <dbReference type="Pfam" id="PF04539"/>
    </source>
</evidence>